<sequence length="218" mass="24804">MKFTNEVECCCCDDKMVETLDHLFIHTSTTASLWKLFADVARLQLLRYSSFYTCSSEIVYNDISSSGTHSVHEGRILNVYMKVTYAQEDEKLVDENETIEGQYIRNSEPSLTWLKFFYNKGVKQHGQGWVMIILDVANVIVEYYEEILGRKTMHRVSAIGALMSPGVVLTEKQQGDLVHKFEPSDVKNAMFQIDSNKSPGPDEFGSGKPLGPLWDKML</sequence>
<reference evidence="2 3" key="1">
    <citation type="submission" date="2024-02" db="EMBL/GenBank/DDBJ databases">
        <title>de novo genome assembly of Solanum bulbocastanum strain 11H21.</title>
        <authorList>
            <person name="Hosaka A.J."/>
        </authorList>
    </citation>
    <scope>NUCLEOTIDE SEQUENCE [LARGE SCALE GENOMIC DNA]</scope>
    <source>
        <tissue evidence="2">Young leaves</tissue>
    </source>
</reference>
<feature type="region of interest" description="Disordered" evidence="1">
    <location>
        <begin position="195"/>
        <end position="218"/>
    </location>
</feature>
<gene>
    <name evidence="2" type="ORF">RDI58_017548</name>
</gene>
<evidence type="ECO:0000313" key="2">
    <source>
        <dbReference type="EMBL" id="KAK6784094.1"/>
    </source>
</evidence>
<dbReference type="Proteomes" id="UP001371456">
    <property type="component" value="Unassembled WGS sequence"/>
</dbReference>
<evidence type="ECO:0000256" key="1">
    <source>
        <dbReference type="SAM" id="MobiDB-lite"/>
    </source>
</evidence>
<organism evidence="2 3">
    <name type="scientific">Solanum bulbocastanum</name>
    <name type="common">Wild potato</name>
    <dbReference type="NCBI Taxonomy" id="147425"/>
    <lineage>
        <taxon>Eukaryota</taxon>
        <taxon>Viridiplantae</taxon>
        <taxon>Streptophyta</taxon>
        <taxon>Embryophyta</taxon>
        <taxon>Tracheophyta</taxon>
        <taxon>Spermatophyta</taxon>
        <taxon>Magnoliopsida</taxon>
        <taxon>eudicotyledons</taxon>
        <taxon>Gunneridae</taxon>
        <taxon>Pentapetalae</taxon>
        <taxon>asterids</taxon>
        <taxon>lamiids</taxon>
        <taxon>Solanales</taxon>
        <taxon>Solanaceae</taxon>
        <taxon>Solanoideae</taxon>
        <taxon>Solaneae</taxon>
        <taxon>Solanum</taxon>
    </lineage>
</organism>
<keyword evidence="3" id="KW-1185">Reference proteome</keyword>
<protein>
    <submittedName>
        <fullName evidence="2">Uncharacterized protein</fullName>
    </submittedName>
</protein>
<name>A0AAN8TA23_SOLBU</name>
<accession>A0AAN8TA23</accession>
<comment type="caution">
    <text evidence="2">The sequence shown here is derived from an EMBL/GenBank/DDBJ whole genome shotgun (WGS) entry which is preliminary data.</text>
</comment>
<evidence type="ECO:0000313" key="3">
    <source>
        <dbReference type="Proteomes" id="UP001371456"/>
    </source>
</evidence>
<proteinExistence type="predicted"/>
<dbReference type="EMBL" id="JBANQN010000007">
    <property type="protein sequence ID" value="KAK6784094.1"/>
    <property type="molecule type" value="Genomic_DNA"/>
</dbReference>
<dbReference type="AlphaFoldDB" id="A0AAN8TA23"/>